<accession>F0WG50</accession>
<dbReference type="HOGENOM" id="CLU_1558066_0_0_1"/>
<dbReference type="EMBL" id="FR824133">
    <property type="protein sequence ID" value="CCA20185.1"/>
    <property type="molecule type" value="Genomic_DNA"/>
</dbReference>
<sequence>MQKQNTAKMAAKILYGVILTLVPDKSETQVENGMSLVDKIKDIGGEAADTANNYISGPKTKAINQFEYMRMNSPANQVNNLLKGTTKQFEKLIGRPPPTPQQKFTSILRNEESYFKSPDKFTAKGKDSFAKGSLALRNAWVDVMSKAQNKLGNVKGGLDRIKKSLPTQPKKP</sequence>
<dbReference type="AlphaFoldDB" id="F0WG50"/>
<proteinExistence type="predicted"/>
<evidence type="ECO:0000313" key="1">
    <source>
        <dbReference type="EMBL" id="CCA20185.1"/>
    </source>
</evidence>
<reference evidence="1" key="1">
    <citation type="journal article" date="2011" name="PLoS Biol.">
        <title>Gene gain and loss during evolution of obligate parasitism in the white rust pathogen of Arabidopsis thaliana.</title>
        <authorList>
            <person name="Kemen E."/>
            <person name="Gardiner A."/>
            <person name="Schultz-Larsen T."/>
            <person name="Kemen A.C."/>
            <person name="Balmuth A.L."/>
            <person name="Robert-Seilaniantz A."/>
            <person name="Bailey K."/>
            <person name="Holub E."/>
            <person name="Studholme D.J."/>
            <person name="Maclean D."/>
            <person name="Jones J.D."/>
        </authorList>
    </citation>
    <scope>NUCLEOTIDE SEQUENCE</scope>
</reference>
<name>F0WG50_9STRA</name>
<protein>
    <submittedName>
        <fullName evidence="1">AlNc14C88G5580 protein</fullName>
    </submittedName>
</protein>
<reference evidence="1" key="2">
    <citation type="submission" date="2011-02" db="EMBL/GenBank/DDBJ databases">
        <authorList>
            <person name="MacLean D."/>
        </authorList>
    </citation>
    <scope>NUCLEOTIDE SEQUENCE</scope>
</reference>
<gene>
    <name evidence="1" type="primary">AlNc14C88G5580</name>
    <name evidence="1" type="ORF">ALNC14_063280</name>
</gene>
<organism evidence="1">
    <name type="scientific">Albugo laibachii Nc14</name>
    <dbReference type="NCBI Taxonomy" id="890382"/>
    <lineage>
        <taxon>Eukaryota</taxon>
        <taxon>Sar</taxon>
        <taxon>Stramenopiles</taxon>
        <taxon>Oomycota</taxon>
        <taxon>Peronosporomycetes</taxon>
        <taxon>Albuginales</taxon>
        <taxon>Albuginaceae</taxon>
        <taxon>Albugo</taxon>
    </lineage>
</organism>